<dbReference type="InterPro" id="IPR027385">
    <property type="entry name" value="Beta-barrel_OMP"/>
</dbReference>
<dbReference type="KEGG" id="ptc:phytr_1120"/>
<evidence type="ECO:0000256" key="2">
    <source>
        <dbReference type="SAM" id="SignalP"/>
    </source>
</evidence>
<dbReference type="Gene3D" id="2.40.160.20">
    <property type="match status" value="1"/>
</dbReference>
<protein>
    <submittedName>
        <fullName evidence="4">Adhesin</fullName>
    </submittedName>
</protein>
<feature type="signal peptide" evidence="2">
    <location>
        <begin position="1"/>
        <end position="22"/>
    </location>
</feature>
<dbReference type="AlphaFoldDB" id="A0A2P1P722"/>
<dbReference type="InterPro" id="IPR011250">
    <property type="entry name" value="OMP/PagP_B-barrel"/>
</dbReference>
<dbReference type="EMBL" id="CP027845">
    <property type="protein sequence ID" value="AVP87073.1"/>
    <property type="molecule type" value="Genomic_DNA"/>
</dbReference>
<name>A0A2P1P722_9RICK</name>
<evidence type="ECO:0000259" key="3">
    <source>
        <dbReference type="Pfam" id="PF13505"/>
    </source>
</evidence>
<feature type="domain" description="Outer membrane protein beta-barrel" evidence="3">
    <location>
        <begin position="10"/>
        <end position="206"/>
    </location>
</feature>
<accession>A0A2P1P722</accession>
<gene>
    <name evidence="4" type="ORF">phytr_1120</name>
</gene>
<sequence length="222" mass="24057">MTKIQKTFLALLATATAFSASAEGSKEGNFYLSGALGLSLQNKVSKPKADGYDIKVKTPGTAFEMGLGAGYYITDNFRTEIVFVKPFLNKSKIQNKVSGSTDNFKDVTSFKLRVNAVQIRGAFDLIDIYDLGKAYVTGGIGLSNVSGKAVDSDGELIGKFKNSYNFGWVIGAGAQFDVADNTKLGLEYNYSDHGKAKPKDKTLDYKTSVRGHSILAKLRFDI</sequence>
<proteinExistence type="predicted"/>
<keyword evidence="1 2" id="KW-0732">Signal</keyword>
<organism evidence="4 5">
    <name type="scientific">Candidatus Phycorickettsia trachydisci</name>
    <dbReference type="NCBI Taxonomy" id="2115978"/>
    <lineage>
        <taxon>Bacteria</taxon>
        <taxon>Pseudomonadati</taxon>
        <taxon>Pseudomonadota</taxon>
        <taxon>Alphaproteobacteria</taxon>
        <taxon>Rickettsiales</taxon>
        <taxon>Rickettsiaceae</taxon>
        <taxon>Candidatus Phycorickettsia</taxon>
    </lineage>
</organism>
<evidence type="ECO:0000256" key="1">
    <source>
        <dbReference type="ARBA" id="ARBA00022729"/>
    </source>
</evidence>
<dbReference type="Pfam" id="PF13505">
    <property type="entry name" value="OMP_b-brl"/>
    <property type="match status" value="1"/>
</dbReference>
<dbReference type="OrthoDB" id="5643626at2"/>
<reference evidence="4 5" key="1">
    <citation type="submission" date="2018-03" db="EMBL/GenBank/DDBJ databases">
        <title>A gene transfer event suggests a long-term partnership between eustigmatophyte algae and a novel lineage of endosymbiotic bacteria.</title>
        <authorList>
            <person name="Yurchenko T."/>
            <person name="Sevcikova T."/>
            <person name="Pribyl P."/>
            <person name="El Karkouri K."/>
            <person name="Klimes V."/>
            <person name="Amaral R."/>
            <person name="Zbrankova V."/>
            <person name="Kim E."/>
            <person name="Raoult D."/>
            <person name="Santos L.M.A."/>
            <person name="Elias M."/>
        </authorList>
    </citation>
    <scope>NUCLEOTIDE SEQUENCE [LARGE SCALE GENOMIC DNA]</scope>
    <source>
        <strain evidence="4">CCALA 838</strain>
    </source>
</reference>
<dbReference type="RefSeq" id="WP_106873949.1">
    <property type="nucleotide sequence ID" value="NZ_CP027845.1"/>
</dbReference>
<keyword evidence="5" id="KW-1185">Reference proteome</keyword>
<dbReference type="Proteomes" id="UP000241762">
    <property type="component" value="Chromosome"/>
</dbReference>
<evidence type="ECO:0000313" key="5">
    <source>
        <dbReference type="Proteomes" id="UP000241762"/>
    </source>
</evidence>
<dbReference type="SUPFAM" id="SSF56925">
    <property type="entry name" value="OMPA-like"/>
    <property type="match status" value="1"/>
</dbReference>
<evidence type="ECO:0000313" key="4">
    <source>
        <dbReference type="EMBL" id="AVP87073.1"/>
    </source>
</evidence>
<feature type="chain" id="PRO_5015123522" evidence="2">
    <location>
        <begin position="23"/>
        <end position="222"/>
    </location>
</feature>